<dbReference type="GO" id="GO:0004521">
    <property type="term" value="F:RNA endonuclease activity"/>
    <property type="evidence" value="ECO:0007669"/>
    <property type="project" value="TreeGrafter"/>
</dbReference>
<dbReference type="Gene3D" id="3.40.50.10890">
    <property type="match status" value="1"/>
</dbReference>
<dbReference type="SUPFAM" id="SSF56281">
    <property type="entry name" value="Metallo-hydrolase/oxidoreductase"/>
    <property type="match status" value="1"/>
</dbReference>
<dbReference type="Gene3D" id="3.60.15.10">
    <property type="entry name" value="Ribonuclease Z/Hydroxyacylglutathione hydrolase-like"/>
    <property type="match status" value="1"/>
</dbReference>
<keyword evidence="5" id="KW-1185">Reference proteome</keyword>
<dbReference type="GO" id="GO:0005634">
    <property type="term" value="C:nucleus"/>
    <property type="evidence" value="ECO:0007669"/>
    <property type="project" value="TreeGrafter"/>
</dbReference>
<dbReference type="GO" id="GO:0016787">
    <property type="term" value="F:hydrolase activity"/>
    <property type="evidence" value="ECO:0007669"/>
    <property type="project" value="UniProtKB-KW"/>
</dbReference>
<dbReference type="InterPro" id="IPR001279">
    <property type="entry name" value="Metallo-B-lactamas"/>
</dbReference>
<evidence type="ECO:0000259" key="3">
    <source>
        <dbReference type="SMART" id="SM01027"/>
    </source>
</evidence>
<evidence type="ECO:0008006" key="6">
    <source>
        <dbReference type="Google" id="ProtNLM"/>
    </source>
</evidence>
<dbReference type="GO" id="GO:0016180">
    <property type="term" value="P:snRNA processing"/>
    <property type="evidence" value="ECO:0007669"/>
    <property type="project" value="TreeGrafter"/>
</dbReference>
<evidence type="ECO:0000313" key="4">
    <source>
        <dbReference type="EMBL" id="CAJ1397439.1"/>
    </source>
</evidence>
<gene>
    <name evidence="4" type="ORF">EVOR1521_LOCUS21453</name>
</gene>
<dbReference type="InterPro" id="IPR011108">
    <property type="entry name" value="RMMBL"/>
</dbReference>
<feature type="domain" description="Beta-Casp" evidence="3">
    <location>
        <begin position="236"/>
        <end position="352"/>
    </location>
</feature>
<protein>
    <recommendedName>
        <fullName evidence="6">Integrator complex subunit 11</fullName>
    </recommendedName>
</protein>
<feature type="domain" description="Metallo-beta-lactamase" evidence="2">
    <location>
        <begin position="13"/>
        <end position="201"/>
    </location>
</feature>
<dbReference type="Pfam" id="PF07521">
    <property type="entry name" value="RMMBL"/>
    <property type="match status" value="1"/>
</dbReference>
<dbReference type="EMBL" id="CAUJNA010003266">
    <property type="protein sequence ID" value="CAJ1397439.1"/>
    <property type="molecule type" value="Genomic_DNA"/>
</dbReference>
<dbReference type="Proteomes" id="UP001178507">
    <property type="component" value="Unassembled WGS sequence"/>
</dbReference>
<comment type="caution">
    <text evidence="4">The sequence shown here is derived from an EMBL/GenBank/DDBJ whole genome shotgun (WGS) entry which is preliminary data.</text>
</comment>
<dbReference type="Pfam" id="PF10996">
    <property type="entry name" value="Beta-Casp"/>
    <property type="match status" value="1"/>
</dbReference>
<dbReference type="InterPro" id="IPR022712">
    <property type="entry name" value="Beta_Casp"/>
</dbReference>
<reference evidence="4" key="1">
    <citation type="submission" date="2023-08" db="EMBL/GenBank/DDBJ databases">
        <authorList>
            <person name="Chen Y."/>
            <person name="Shah S."/>
            <person name="Dougan E. K."/>
            <person name="Thang M."/>
            <person name="Chan C."/>
        </authorList>
    </citation>
    <scope>NUCLEOTIDE SEQUENCE</scope>
</reference>
<sequence length="587" mass="64191">MRVTPLGAGQHVGRSCVLLEIAGRQVLLDCGVAVAVPEERRYPELAAVDVSKLDLVILSHFHLDHAGALPYLTEVLGYNGPLLMTHPTRAIAPIILREYLQLRYRKREEARYDLEMIDACFERARCIQLEERVEVGEISVTAYYAGHVLGAVMVLVEAGGLSALYTGDFTTVPDHHLSAARLPLGLRPDVMITETTCCTTVRSSKRLKEYELCCKVQDCLEKGGKVLVPVLMMGRSQEMCMIFEEHWARAQLAYPIFVIKGTAQKAQVFFRLFAAWGSQQVRGSTKPFDFPHVRFVDTEEVLAGTTPAVVLAGPAMLDGGSSLELFKALAPDSKNLVVIPGYCLPGTVGNLVQAKTRKIQLDDKEIHVRCEVETVVHSDHADSRGISELISQAAPKQVVLVHGGESLMKTFLPIVKKRLRVPCHSPAVGEAVELPTEESIKVLASSALAMSAEVVPPPPVLDSVLASGPVAATFTGLLKRQRDTFELHARSAEGLERCGMKMQRVRFRHRCVLPAEKFRKAVSALGSRRGISDEWSGSGEAFELDLGSLCCQVQPQGGNVGLTVLWDSAAEQEAELVELLKMLGVET</sequence>
<keyword evidence="1" id="KW-0378">Hydrolase</keyword>
<evidence type="ECO:0000259" key="2">
    <source>
        <dbReference type="SMART" id="SM00849"/>
    </source>
</evidence>
<accession>A0AA36J1M1</accession>
<dbReference type="SMART" id="SM01027">
    <property type="entry name" value="Beta-Casp"/>
    <property type="match status" value="1"/>
</dbReference>
<evidence type="ECO:0000313" key="5">
    <source>
        <dbReference type="Proteomes" id="UP001178507"/>
    </source>
</evidence>
<proteinExistence type="predicted"/>
<dbReference type="AlphaFoldDB" id="A0AA36J1M1"/>
<organism evidence="4 5">
    <name type="scientific">Effrenium voratum</name>
    <dbReference type="NCBI Taxonomy" id="2562239"/>
    <lineage>
        <taxon>Eukaryota</taxon>
        <taxon>Sar</taxon>
        <taxon>Alveolata</taxon>
        <taxon>Dinophyceae</taxon>
        <taxon>Suessiales</taxon>
        <taxon>Symbiodiniaceae</taxon>
        <taxon>Effrenium</taxon>
    </lineage>
</organism>
<evidence type="ECO:0000256" key="1">
    <source>
        <dbReference type="ARBA" id="ARBA00022801"/>
    </source>
</evidence>
<name>A0AA36J1M1_9DINO</name>
<dbReference type="SMART" id="SM00849">
    <property type="entry name" value="Lactamase_B"/>
    <property type="match status" value="1"/>
</dbReference>
<dbReference type="InterPro" id="IPR050698">
    <property type="entry name" value="MBL"/>
</dbReference>
<dbReference type="PANTHER" id="PTHR11203">
    <property type="entry name" value="CLEAVAGE AND POLYADENYLATION SPECIFICITY FACTOR FAMILY MEMBER"/>
    <property type="match status" value="1"/>
</dbReference>
<dbReference type="InterPro" id="IPR036866">
    <property type="entry name" value="RibonucZ/Hydroxyglut_hydro"/>
</dbReference>
<dbReference type="Pfam" id="PF16661">
    <property type="entry name" value="Lactamase_B_6"/>
    <property type="match status" value="1"/>
</dbReference>
<dbReference type="PANTHER" id="PTHR11203:SF37">
    <property type="entry name" value="INTEGRATOR COMPLEX SUBUNIT 11"/>
    <property type="match status" value="1"/>
</dbReference>